<evidence type="ECO:0000313" key="4">
    <source>
        <dbReference type="EMBL" id="QUD89051.1"/>
    </source>
</evidence>
<dbReference type="InterPro" id="IPR001789">
    <property type="entry name" value="Sig_transdc_resp-reg_receiver"/>
</dbReference>
<accession>A0A975G2Y7</accession>
<dbReference type="RefSeq" id="WP_211939101.1">
    <property type="nucleotide sequence ID" value="NZ_CP073078.1"/>
</dbReference>
<dbReference type="PROSITE" id="PS50110">
    <property type="entry name" value="RESPONSE_REGULATORY"/>
    <property type="match status" value="1"/>
</dbReference>
<evidence type="ECO:0000259" key="3">
    <source>
        <dbReference type="PROSITE" id="PS50110"/>
    </source>
</evidence>
<reference evidence="4" key="1">
    <citation type="submission" date="2021-04" db="EMBL/GenBank/DDBJ databases">
        <title>The complete genome sequence of Caulobacter sp. S6.</title>
        <authorList>
            <person name="Tang Y."/>
            <person name="Ouyang W."/>
            <person name="Liu Q."/>
            <person name="Huang B."/>
            <person name="Guo Z."/>
            <person name="Lei P."/>
        </authorList>
    </citation>
    <scope>NUCLEOTIDE SEQUENCE</scope>
    <source>
        <strain evidence="4">S6</strain>
    </source>
</reference>
<keyword evidence="5" id="KW-1185">Reference proteome</keyword>
<dbReference type="SUPFAM" id="SSF52172">
    <property type="entry name" value="CheY-like"/>
    <property type="match status" value="1"/>
</dbReference>
<organism evidence="4 5">
    <name type="scientific">Phenylobacterium montanum</name>
    <dbReference type="NCBI Taxonomy" id="2823693"/>
    <lineage>
        <taxon>Bacteria</taxon>
        <taxon>Pseudomonadati</taxon>
        <taxon>Pseudomonadota</taxon>
        <taxon>Alphaproteobacteria</taxon>
        <taxon>Caulobacterales</taxon>
        <taxon>Caulobacteraceae</taxon>
        <taxon>Phenylobacterium</taxon>
    </lineage>
</organism>
<dbReference type="AlphaFoldDB" id="A0A975G2Y7"/>
<evidence type="ECO:0000313" key="5">
    <source>
        <dbReference type="Proteomes" id="UP000676409"/>
    </source>
</evidence>
<dbReference type="KEGG" id="caul:KCG34_03960"/>
<evidence type="ECO:0000256" key="2">
    <source>
        <dbReference type="PROSITE-ProRule" id="PRU00169"/>
    </source>
</evidence>
<dbReference type="PANTHER" id="PTHR44591">
    <property type="entry name" value="STRESS RESPONSE REGULATOR PROTEIN 1"/>
    <property type="match status" value="1"/>
</dbReference>
<feature type="modified residue" description="4-aspartylphosphate" evidence="2">
    <location>
        <position position="58"/>
    </location>
</feature>
<dbReference type="InterPro" id="IPR011006">
    <property type="entry name" value="CheY-like_superfamily"/>
</dbReference>
<dbReference type="InterPro" id="IPR050595">
    <property type="entry name" value="Bact_response_regulator"/>
</dbReference>
<protein>
    <submittedName>
        <fullName evidence="4">Response regulator</fullName>
    </submittedName>
</protein>
<name>A0A975G2Y7_9CAUL</name>
<dbReference type="PANTHER" id="PTHR44591:SF3">
    <property type="entry name" value="RESPONSE REGULATORY DOMAIN-CONTAINING PROTEIN"/>
    <property type="match status" value="1"/>
</dbReference>
<sequence>MSVQTSFEVLLVEDEPLVAIVAEECLRSIGYEPIVAHSAQEARDAIEGGLRPALAVIDVGLPDGRGDELVTQLRRRHPELRVVVVSGYEEDELRAQFQGDRGVTVVAKPYTELDLARATESLGLELREG</sequence>
<dbReference type="SMART" id="SM00448">
    <property type="entry name" value="REC"/>
    <property type="match status" value="1"/>
</dbReference>
<keyword evidence="1 2" id="KW-0597">Phosphoprotein</keyword>
<dbReference type="GO" id="GO:0000160">
    <property type="term" value="P:phosphorelay signal transduction system"/>
    <property type="evidence" value="ECO:0007669"/>
    <property type="project" value="InterPro"/>
</dbReference>
<gene>
    <name evidence="4" type="ORF">KCG34_03960</name>
</gene>
<dbReference type="Pfam" id="PF00072">
    <property type="entry name" value="Response_reg"/>
    <property type="match status" value="1"/>
</dbReference>
<feature type="domain" description="Response regulatory" evidence="3">
    <location>
        <begin position="8"/>
        <end position="123"/>
    </location>
</feature>
<dbReference type="Gene3D" id="3.40.50.2300">
    <property type="match status" value="1"/>
</dbReference>
<evidence type="ECO:0000256" key="1">
    <source>
        <dbReference type="ARBA" id="ARBA00022553"/>
    </source>
</evidence>
<proteinExistence type="predicted"/>
<dbReference type="Proteomes" id="UP000676409">
    <property type="component" value="Chromosome"/>
</dbReference>
<dbReference type="EMBL" id="CP073078">
    <property type="protein sequence ID" value="QUD89051.1"/>
    <property type="molecule type" value="Genomic_DNA"/>
</dbReference>